<keyword evidence="2" id="KW-1277">Toxin-antitoxin system</keyword>
<dbReference type="Pfam" id="PF05016">
    <property type="entry name" value="ParE_toxin"/>
    <property type="match status" value="1"/>
</dbReference>
<evidence type="ECO:0000256" key="1">
    <source>
        <dbReference type="ARBA" id="ARBA00006226"/>
    </source>
</evidence>
<dbReference type="PATRIC" id="fig|1183438.3.peg.1144"/>
<proteinExistence type="inferred from homology"/>
<reference evidence="3 4" key="1">
    <citation type="journal article" date="2013" name="PLoS ONE">
        <title>Cultivation and Complete Genome Sequencing of Gloeobacter kilaueensis sp. nov., from a Lava Cave in Kilauea Caldera, Hawai'i.</title>
        <authorList>
            <person name="Saw J.H."/>
            <person name="Schatz M."/>
            <person name="Brown M.V."/>
            <person name="Kunkel D.D."/>
            <person name="Foster J.S."/>
            <person name="Shick H."/>
            <person name="Christensen S."/>
            <person name="Hou S."/>
            <person name="Wan X."/>
            <person name="Donachie S.P."/>
        </authorList>
    </citation>
    <scope>NUCLEOTIDE SEQUENCE [LARGE SCALE GENOMIC DNA]</scope>
    <source>
        <strain evidence="4">JS</strain>
    </source>
</reference>
<dbReference type="InterPro" id="IPR051803">
    <property type="entry name" value="TA_system_RelE-like_toxin"/>
</dbReference>
<name>U5QIC9_GLOK1</name>
<dbReference type="EMBL" id="CP003587">
    <property type="protein sequence ID" value="AGY57405.1"/>
    <property type="molecule type" value="Genomic_DNA"/>
</dbReference>
<dbReference type="STRING" id="1183438.GKIL_1159"/>
<dbReference type="AlphaFoldDB" id="U5QIC9"/>
<dbReference type="InterPro" id="IPR007712">
    <property type="entry name" value="RelE/ParE_toxin"/>
</dbReference>
<dbReference type="OrthoDB" id="532309at2"/>
<dbReference type="KEGG" id="glj:GKIL_1159"/>
<organism evidence="3 4">
    <name type="scientific">Gloeobacter kilaueensis (strain ATCC BAA-2537 / CCAP 1431/1 / ULC 316 / JS1)</name>
    <dbReference type="NCBI Taxonomy" id="1183438"/>
    <lineage>
        <taxon>Bacteria</taxon>
        <taxon>Bacillati</taxon>
        <taxon>Cyanobacteriota</taxon>
        <taxon>Cyanophyceae</taxon>
        <taxon>Gloeobacterales</taxon>
        <taxon>Gloeobacteraceae</taxon>
        <taxon>Gloeobacter</taxon>
    </lineage>
</organism>
<protein>
    <submittedName>
        <fullName evidence="3">Plasmid stabilization system</fullName>
    </submittedName>
</protein>
<comment type="similarity">
    <text evidence="1">Belongs to the RelE toxin family.</text>
</comment>
<keyword evidence="4" id="KW-1185">Reference proteome</keyword>
<dbReference type="Proteomes" id="UP000017396">
    <property type="component" value="Chromosome"/>
</dbReference>
<dbReference type="InterPro" id="IPR035093">
    <property type="entry name" value="RelE/ParE_toxin_dom_sf"/>
</dbReference>
<sequence>MPRIVQRVAARDDLIEHFVYLAENAGLDVAERFLANAEISFNALGEQPMLGVALALRHPELIGLRKWRVKDFDNYLIFYQPRLDCVSIVRVLHGAQDWLRVLET</sequence>
<evidence type="ECO:0000256" key="2">
    <source>
        <dbReference type="ARBA" id="ARBA00022649"/>
    </source>
</evidence>
<dbReference type="PANTHER" id="PTHR33755">
    <property type="entry name" value="TOXIN PARE1-RELATED"/>
    <property type="match status" value="1"/>
</dbReference>
<dbReference type="RefSeq" id="WP_023172476.1">
    <property type="nucleotide sequence ID" value="NC_022600.1"/>
</dbReference>
<accession>U5QIC9</accession>
<dbReference type="eggNOG" id="COG3668">
    <property type="taxonomic scope" value="Bacteria"/>
</dbReference>
<dbReference type="PANTHER" id="PTHR33755:SF9">
    <property type="entry name" value="TOXIN PARE1"/>
    <property type="match status" value="1"/>
</dbReference>
<evidence type="ECO:0000313" key="4">
    <source>
        <dbReference type="Proteomes" id="UP000017396"/>
    </source>
</evidence>
<evidence type="ECO:0000313" key="3">
    <source>
        <dbReference type="EMBL" id="AGY57405.1"/>
    </source>
</evidence>
<dbReference type="HOGENOM" id="CLU_147162_10_1_3"/>
<dbReference type="Gene3D" id="3.30.2310.20">
    <property type="entry name" value="RelE-like"/>
    <property type="match status" value="1"/>
</dbReference>
<gene>
    <name evidence="3" type="ORF">GKIL_1159</name>
</gene>